<protein>
    <submittedName>
        <fullName evidence="2">Uncharacterized protein</fullName>
    </submittedName>
</protein>
<proteinExistence type="predicted"/>
<reference evidence="2" key="1">
    <citation type="submission" date="2014-09" db="EMBL/GenBank/DDBJ databases">
        <authorList>
            <person name="Magalhaes I.L.F."/>
            <person name="Oliveira U."/>
            <person name="Santos F.R."/>
            <person name="Vidigal T.H.D.A."/>
            <person name="Brescovit A.D."/>
            <person name="Santos A.J."/>
        </authorList>
    </citation>
    <scope>NUCLEOTIDE SEQUENCE</scope>
    <source>
        <tissue evidence="2">Shoot tissue taken approximately 20 cm above the soil surface</tissue>
    </source>
</reference>
<organism evidence="2">
    <name type="scientific">Arundo donax</name>
    <name type="common">Giant reed</name>
    <name type="synonym">Donax arundinaceus</name>
    <dbReference type="NCBI Taxonomy" id="35708"/>
    <lineage>
        <taxon>Eukaryota</taxon>
        <taxon>Viridiplantae</taxon>
        <taxon>Streptophyta</taxon>
        <taxon>Embryophyta</taxon>
        <taxon>Tracheophyta</taxon>
        <taxon>Spermatophyta</taxon>
        <taxon>Magnoliopsida</taxon>
        <taxon>Liliopsida</taxon>
        <taxon>Poales</taxon>
        <taxon>Poaceae</taxon>
        <taxon>PACMAD clade</taxon>
        <taxon>Arundinoideae</taxon>
        <taxon>Arundineae</taxon>
        <taxon>Arundo</taxon>
    </lineage>
</organism>
<accession>A0A0A9BPR3</accession>
<dbReference type="AlphaFoldDB" id="A0A0A9BPR3"/>
<dbReference type="EMBL" id="GBRH01232519">
    <property type="protein sequence ID" value="JAD65376.1"/>
    <property type="molecule type" value="Transcribed_RNA"/>
</dbReference>
<evidence type="ECO:0000256" key="1">
    <source>
        <dbReference type="SAM" id="MobiDB-lite"/>
    </source>
</evidence>
<evidence type="ECO:0000313" key="2">
    <source>
        <dbReference type="EMBL" id="JAD65376.1"/>
    </source>
</evidence>
<sequence>MASEVDELAPRQVSPPSYRYNFDQNLARNHLSHSNLYNPAPYPVYK</sequence>
<name>A0A0A9BPR3_ARUDO</name>
<feature type="region of interest" description="Disordered" evidence="1">
    <location>
        <begin position="1"/>
        <end position="20"/>
    </location>
</feature>
<reference evidence="2" key="2">
    <citation type="journal article" date="2015" name="Data Brief">
        <title>Shoot transcriptome of the giant reed, Arundo donax.</title>
        <authorList>
            <person name="Barrero R.A."/>
            <person name="Guerrero F.D."/>
            <person name="Moolhuijzen P."/>
            <person name="Goolsby J.A."/>
            <person name="Tidwell J."/>
            <person name="Bellgard S.E."/>
            <person name="Bellgard M.I."/>
        </authorList>
    </citation>
    <scope>NUCLEOTIDE SEQUENCE</scope>
    <source>
        <tissue evidence="2">Shoot tissue taken approximately 20 cm above the soil surface</tissue>
    </source>
</reference>